<dbReference type="SUPFAM" id="SSF49367">
    <property type="entry name" value="Superoxide reductase-like"/>
    <property type="match status" value="1"/>
</dbReference>
<dbReference type="SUPFAM" id="SSF47413">
    <property type="entry name" value="lambda repressor-like DNA-binding domains"/>
    <property type="match status" value="1"/>
</dbReference>
<name>A0A1S1V9R7_9FIRM</name>
<proteinExistence type="predicted"/>
<dbReference type="GO" id="GO:0003677">
    <property type="term" value="F:DNA binding"/>
    <property type="evidence" value="ECO:0007669"/>
    <property type="project" value="UniProtKB-KW"/>
</dbReference>
<feature type="domain" description="HTH cro/C1-type" evidence="2">
    <location>
        <begin position="13"/>
        <end position="64"/>
    </location>
</feature>
<keyword evidence="3" id="KW-0560">Oxidoreductase</keyword>
<sequence length="200" mass="22678">MSLKRAGELLCSLRKEKNMTQRELAEIMNISDKTVSKWERGLGLPDVSLLNELSNALGVNIDRLLDGDLGESEIKGGNMKRLKFYTCTKCDNLMTSTGVAELSCCGRKMEPLEPKAGDELHGISVEEMESDYYVAMNHDMKKSHYISFMALVSYDKVILAKLYPEQNAEVRIPRMSGSKLYTHCSEHGLFEYNLKKELKR</sequence>
<dbReference type="GO" id="GO:0050605">
    <property type="term" value="F:superoxide reductase activity"/>
    <property type="evidence" value="ECO:0007669"/>
    <property type="project" value="UniProtKB-EC"/>
</dbReference>
<organism evidence="3 4">
    <name type="scientific">Andreesenia angusta</name>
    <dbReference type="NCBI Taxonomy" id="39480"/>
    <lineage>
        <taxon>Bacteria</taxon>
        <taxon>Bacillati</taxon>
        <taxon>Bacillota</taxon>
        <taxon>Tissierellia</taxon>
        <taxon>Tissierellales</taxon>
        <taxon>Gottschalkiaceae</taxon>
        <taxon>Andreesenia</taxon>
    </lineage>
</organism>
<dbReference type="Proteomes" id="UP000180254">
    <property type="component" value="Unassembled WGS sequence"/>
</dbReference>
<dbReference type="RefSeq" id="WP_084655631.1">
    <property type="nucleotide sequence ID" value="NZ_MKIE01000001.1"/>
</dbReference>
<dbReference type="AlphaFoldDB" id="A0A1S1V9R7"/>
<dbReference type="InterPro" id="IPR010982">
    <property type="entry name" value="Lambda_DNA-bd_dom_sf"/>
</dbReference>
<gene>
    <name evidence="3" type="primary">dfx</name>
    <name evidence="3" type="ORF">EUAN_01920</name>
</gene>
<dbReference type="InterPro" id="IPR036073">
    <property type="entry name" value="Desulfoferrodoxin_Fe-bd_dom_sf"/>
</dbReference>
<evidence type="ECO:0000256" key="1">
    <source>
        <dbReference type="ARBA" id="ARBA00023125"/>
    </source>
</evidence>
<keyword evidence="1" id="KW-0238">DNA-binding</keyword>
<dbReference type="STRING" id="39480.EUAN_01920"/>
<dbReference type="InterPro" id="IPR001387">
    <property type="entry name" value="Cro/C1-type_HTH"/>
</dbReference>
<protein>
    <submittedName>
        <fullName evidence="3">Desulfoferrodoxin</fullName>
        <ecNumber evidence="3">1.15.1.2</ecNumber>
    </submittedName>
</protein>
<dbReference type="OrthoDB" id="1634626at2"/>
<accession>A0A1S1V9R7</accession>
<evidence type="ECO:0000313" key="3">
    <source>
        <dbReference type="EMBL" id="OHW63328.1"/>
    </source>
</evidence>
<dbReference type="Pfam" id="PF01381">
    <property type="entry name" value="HTH_3"/>
    <property type="match status" value="1"/>
</dbReference>
<dbReference type="Gene3D" id="2.60.40.730">
    <property type="entry name" value="SOR catalytic domain"/>
    <property type="match status" value="1"/>
</dbReference>
<dbReference type="PANTHER" id="PTHR46558">
    <property type="entry name" value="TRACRIPTIONAL REGULATORY PROTEIN-RELATED-RELATED"/>
    <property type="match status" value="1"/>
</dbReference>
<evidence type="ECO:0000313" key="4">
    <source>
        <dbReference type="Proteomes" id="UP000180254"/>
    </source>
</evidence>
<dbReference type="PANTHER" id="PTHR46558:SF11">
    <property type="entry name" value="HTH-TYPE TRANSCRIPTIONAL REGULATOR XRE"/>
    <property type="match status" value="1"/>
</dbReference>
<evidence type="ECO:0000259" key="2">
    <source>
        <dbReference type="PROSITE" id="PS50943"/>
    </source>
</evidence>
<dbReference type="SMART" id="SM00530">
    <property type="entry name" value="HTH_XRE"/>
    <property type="match status" value="1"/>
</dbReference>
<dbReference type="Gene3D" id="1.10.260.40">
    <property type="entry name" value="lambda repressor-like DNA-binding domains"/>
    <property type="match status" value="1"/>
</dbReference>
<dbReference type="CDD" id="cd00093">
    <property type="entry name" value="HTH_XRE"/>
    <property type="match status" value="1"/>
</dbReference>
<comment type="caution">
    <text evidence="3">The sequence shown here is derived from an EMBL/GenBank/DDBJ whole genome shotgun (WGS) entry which is preliminary data.</text>
</comment>
<dbReference type="EC" id="1.15.1.2" evidence="3"/>
<dbReference type="GO" id="GO:0005506">
    <property type="term" value="F:iron ion binding"/>
    <property type="evidence" value="ECO:0007669"/>
    <property type="project" value="InterPro"/>
</dbReference>
<keyword evidence="4" id="KW-1185">Reference proteome</keyword>
<dbReference type="PROSITE" id="PS50943">
    <property type="entry name" value="HTH_CROC1"/>
    <property type="match status" value="1"/>
</dbReference>
<dbReference type="EMBL" id="MKIE01000001">
    <property type="protein sequence ID" value="OHW63328.1"/>
    <property type="molecule type" value="Genomic_DNA"/>
</dbReference>
<reference evidence="3 4" key="1">
    <citation type="submission" date="2016-09" db="EMBL/GenBank/DDBJ databases">
        <title>Genome sequence of Eubacterium angustum.</title>
        <authorList>
            <person name="Poehlein A."/>
            <person name="Daniel R."/>
        </authorList>
    </citation>
    <scope>NUCLEOTIDE SEQUENCE [LARGE SCALE GENOMIC DNA]</scope>
    <source>
        <strain evidence="3 4">DSM 1989</strain>
    </source>
</reference>